<sequence length="227" mass="24510">MIRVLIVEDDRRTAQAHGAYTDRVEGFEVAGIVHSAADAVRAIRANRGSDEIHLLLLDMNLPDRHGLELCRDLRAAGLGIDVIAVTAVRELETVRGAVSAGIVQYLIKPFTFAAFADKLRRYAAYRDRLGTADALTQADVDEAIAALRTSNAPGLAKGLSATTLSAVSALLGPEARSASEVAAQLGLSRVTARRYLEHLAESGEATRAPRYGTRGRPEHQYRRARPT</sequence>
<dbReference type="RefSeq" id="WP_179444596.1">
    <property type="nucleotide sequence ID" value="NZ_JACBZS010000001.1"/>
</dbReference>
<evidence type="ECO:0000259" key="12">
    <source>
        <dbReference type="PROSITE" id="PS50110"/>
    </source>
</evidence>
<dbReference type="PIRSF" id="PIRSF006171">
    <property type="entry name" value="RR_citrat_malat"/>
    <property type="match status" value="1"/>
</dbReference>
<dbReference type="GO" id="GO:0003677">
    <property type="term" value="F:DNA binding"/>
    <property type="evidence" value="ECO:0007669"/>
    <property type="project" value="UniProtKB-KW"/>
</dbReference>
<dbReference type="Proteomes" id="UP000527616">
    <property type="component" value="Unassembled WGS sequence"/>
</dbReference>
<dbReference type="SUPFAM" id="SSF46785">
    <property type="entry name" value="Winged helix' DNA-binding domain"/>
    <property type="match status" value="1"/>
</dbReference>
<gene>
    <name evidence="13" type="ORF">GGQ54_001226</name>
</gene>
<feature type="modified residue" description="4-aspartylphosphate" evidence="10">
    <location>
        <position position="58"/>
    </location>
</feature>
<dbReference type="EMBL" id="JACBZS010000001">
    <property type="protein sequence ID" value="NYI70666.1"/>
    <property type="molecule type" value="Genomic_DNA"/>
</dbReference>
<keyword evidence="2 9" id="KW-0963">Cytoplasm</keyword>
<dbReference type="GO" id="GO:0005737">
    <property type="term" value="C:cytoplasm"/>
    <property type="evidence" value="ECO:0007669"/>
    <property type="project" value="UniProtKB-SubCell"/>
</dbReference>
<evidence type="ECO:0000256" key="7">
    <source>
        <dbReference type="ARBA" id="ARBA00023159"/>
    </source>
</evidence>
<keyword evidence="5 9" id="KW-0805">Transcription regulation</keyword>
<evidence type="ECO:0000256" key="10">
    <source>
        <dbReference type="PROSITE-ProRule" id="PRU00169"/>
    </source>
</evidence>
<dbReference type="SMART" id="SM00448">
    <property type="entry name" value="REC"/>
    <property type="match status" value="1"/>
</dbReference>
<evidence type="ECO:0000313" key="14">
    <source>
        <dbReference type="Proteomes" id="UP000527616"/>
    </source>
</evidence>
<dbReference type="InterPro" id="IPR001789">
    <property type="entry name" value="Sig_transdc_resp-reg_receiver"/>
</dbReference>
<feature type="domain" description="Response regulatory" evidence="12">
    <location>
        <begin position="3"/>
        <end position="123"/>
    </location>
</feature>
<proteinExistence type="predicted"/>
<reference evidence="13 14" key="1">
    <citation type="submission" date="2020-07" db="EMBL/GenBank/DDBJ databases">
        <title>Sequencing the genomes of 1000 actinobacteria strains.</title>
        <authorList>
            <person name="Klenk H.-P."/>
        </authorList>
    </citation>
    <scope>NUCLEOTIDE SEQUENCE [LARGE SCALE GENOMIC DNA]</scope>
    <source>
        <strain evidence="13 14">DSM 103164</strain>
    </source>
</reference>
<dbReference type="SUPFAM" id="SSF52172">
    <property type="entry name" value="CheY-like"/>
    <property type="match status" value="1"/>
</dbReference>
<organism evidence="13 14">
    <name type="scientific">Naumannella cuiyingiana</name>
    <dbReference type="NCBI Taxonomy" id="1347891"/>
    <lineage>
        <taxon>Bacteria</taxon>
        <taxon>Bacillati</taxon>
        <taxon>Actinomycetota</taxon>
        <taxon>Actinomycetes</taxon>
        <taxon>Propionibacteriales</taxon>
        <taxon>Propionibacteriaceae</taxon>
        <taxon>Naumannella</taxon>
    </lineage>
</organism>
<evidence type="ECO:0000256" key="1">
    <source>
        <dbReference type="ARBA" id="ARBA00004496"/>
    </source>
</evidence>
<evidence type="ECO:0000256" key="5">
    <source>
        <dbReference type="ARBA" id="ARBA00023015"/>
    </source>
</evidence>
<keyword evidence="4 9" id="KW-0902">Two-component regulatory system</keyword>
<protein>
    <recommendedName>
        <fullName evidence="9">Transcriptional regulatory protein</fullName>
    </recommendedName>
</protein>
<dbReference type="PANTHER" id="PTHR45526:SF1">
    <property type="entry name" value="TRANSCRIPTIONAL REGULATORY PROTEIN DCUR-RELATED"/>
    <property type="match status" value="1"/>
</dbReference>
<dbReference type="InterPro" id="IPR051271">
    <property type="entry name" value="2C-system_Tx_regulators"/>
</dbReference>
<evidence type="ECO:0000256" key="6">
    <source>
        <dbReference type="ARBA" id="ARBA00023125"/>
    </source>
</evidence>
<evidence type="ECO:0000256" key="9">
    <source>
        <dbReference type="PIRNR" id="PIRNR006171"/>
    </source>
</evidence>
<evidence type="ECO:0000256" key="4">
    <source>
        <dbReference type="ARBA" id="ARBA00023012"/>
    </source>
</evidence>
<evidence type="ECO:0000256" key="8">
    <source>
        <dbReference type="ARBA" id="ARBA00023163"/>
    </source>
</evidence>
<feature type="region of interest" description="Disordered" evidence="11">
    <location>
        <begin position="203"/>
        <end position="227"/>
    </location>
</feature>
<comment type="subcellular location">
    <subcellularLocation>
        <location evidence="1 9">Cytoplasm</location>
    </subcellularLocation>
</comment>
<evidence type="ECO:0000256" key="11">
    <source>
        <dbReference type="SAM" id="MobiDB-lite"/>
    </source>
</evidence>
<evidence type="ECO:0000256" key="3">
    <source>
        <dbReference type="ARBA" id="ARBA00022553"/>
    </source>
</evidence>
<dbReference type="GO" id="GO:0003700">
    <property type="term" value="F:DNA-binding transcription factor activity"/>
    <property type="evidence" value="ECO:0007669"/>
    <property type="project" value="InterPro"/>
</dbReference>
<evidence type="ECO:0000256" key="2">
    <source>
        <dbReference type="ARBA" id="ARBA00022490"/>
    </source>
</evidence>
<comment type="caution">
    <text evidence="13">The sequence shown here is derived from an EMBL/GenBank/DDBJ whole genome shotgun (WGS) entry which is preliminary data.</text>
</comment>
<keyword evidence="7 9" id="KW-0010">Activator</keyword>
<dbReference type="InterPro" id="IPR024187">
    <property type="entry name" value="Sig_transdc_resp-reg_cit/mal"/>
</dbReference>
<keyword evidence="14" id="KW-1185">Reference proteome</keyword>
<dbReference type="InterPro" id="IPR036390">
    <property type="entry name" value="WH_DNA-bd_sf"/>
</dbReference>
<keyword evidence="6 9" id="KW-0238">DNA-binding</keyword>
<dbReference type="PANTHER" id="PTHR45526">
    <property type="entry name" value="TRANSCRIPTIONAL REGULATORY PROTEIN DPIA"/>
    <property type="match status" value="1"/>
</dbReference>
<dbReference type="Pfam" id="PF00072">
    <property type="entry name" value="Response_reg"/>
    <property type="match status" value="1"/>
</dbReference>
<accession>A0A7Z0D8G3</accession>
<dbReference type="GO" id="GO:0000156">
    <property type="term" value="F:phosphorelay response regulator activity"/>
    <property type="evidence" value="ECO:0007669"/>
    <property type="project" value="TreeGrafter"/>
</dbReference>
<dbReference type="InterPro" id="IPR011006">
    <property type="entry name" value="CheY-like_superfamily"/>
</dbReference>
<keyword evidence="8 9" id="KW-0804">Transcription</keyword>
<name>A0A7Z0D8G3_9ACTN</name>
<dbReference type="AlphaFoldDB" id="A0A7Z0D8G3"/>
<evidence type="ECO:0000313" key="13">
    <source>
        <dbReference type="EMBL" id="NYI70666.1"/>
    </source>
</evidence>
<keyword evidence="3 10" id="KW-0597">Phosphoprotein</keyword>
<dbReference type="Gene3D" id="3.40.50.2300">
    <property type="match status" value="1"/>
</dbReference>
<dbReference type="PROSITE" id="PS50110">
    <property type="entry name" value="RESPONSE_REGULATORY"/>
    <property type="match status" value="1"/>
</dbReference>